<protein>
    <submittedName>
        <fullName evidence="2">Uncharacterized protein</fullName>
    </submittedName>
</protein>
<dbReference type="AlphaFoldDB" id="A0AAP0J6Q7"/>
<sequence>MHKHGYDLYSAGYMVARADAKKICLVLNDEQMKFPERPQNEDNEDDEENVEFRERDVATSDWGVGECYKTINMKDV</sequence>
<accession>A0AAP0J6Q7</accession>
<dbReference type="Proteomes" id="UP001420932">
    <property type="component" value="Unassembled WGS sequence"/>
</dbReference>
<gene>
    <name evidence="2" type="ORF">Syun_017331</name>
</gene>
<feature type="region of interest" description="Disordered" evidence="1">
    <location>
        <begin position="34"/>
        <end position="53"/>
    </location>
</feature>
<name>A0AAP0J6Q7_9MAGN</name>
<evidence type="ECO:0000313" key="2">
    <source>
        <dbReference type="EMBL" id="KAK9128534.1"/>
    </source>
</evidence>
<reference evidence="2 3" key="1">
    <citation type="submission" date="2024-01" db="EMBL/GenBank/DDBJ databases">
        <title>Genome assemblies of Stephania.</title>
        <authorList>
            <person name="Yang L."/>
        </authorList>
    </citation>
    <scope>NUCLEOTIDE SEQUENCE [LARGE SCALE GENOMIC DNA]</scope>
    <source>
        <strain evidence="2">YNDBR</strain>
        <tissue evidence="2">Leaf</tissue>
    </source>
</reference>
<dbReference type="EMBL" id="JBBNAF010000007">
    <property type="protein sequence ID" value="KAK9128534.1"/>
    <property type="molecule type" value="Genomic_DNA"/>
</dbReference>
<comment type="caution">
    <text evidence="2">The sequence shown here is derived from an EMBL/GenBank/DDBJ whole genome shotgun (WGS) entry which is preliminary data.</text>
</comment>
<proteinExistence type="predicted"/>
<evidence type="ECO:0000256" key="1">
    <source>
        <dbReference type="SAM" id="MobiDB-lite"/>
    </source>
</evidence>
<organism evidence="2 3">
    <name type="scientific">Stephania yunnanensis</name>
    <dbReference type="NCBI Taxonomy" id="152371"/>
    <lineage>
        <taxon>Eukaryota</taxon>
        <taxon>Viridiplantae</taxon>
        <taxon>Streptophyta</taxon>
        <taxon>Embryophyta</taxon>
        <taxon>Tracheophyta</taxon>
        <taxon>Spermatophyta</taxon>
        <taxon>Magnoliopsida</taxon>
        <taxon>Ranunculales</taxon>
        <taxon>Menispermaceae</taxon>
        <taxon>Menispermoideae</taxon>
        <taxon>Cissampelideae</taxon>
        <taxon>Stephania</taxon>
    </lineage>
</organism>
<evidence type="ECO:0000313" key="3">
    <source>
        <dbReference type="Proteomes" id="UP001420932"/>
    </source>
</evidence>
<keyword evidence="3" id="KW-1185">Reference proteome</keyword>